<dbReference type="Proteomes" id="UP001498771">
    <property type="component" value="Unassembled WGS sequence"/>
</dbReference>
<feature type="compositionally biased region" description="Polar residues" evidence="1">
    <location>
        <begin position="49"/>
        <end position="70"/>
    </location>
</feature>
<dbReference type="RefSeq" id="XP_064768567.1">
    <property type="nucleotide sequence ID" value="XM_064912585.1"/>
</dbReference>
<reference evidence="3 4" key="1">
    <citation type="submission" date="2024-03" db="EMBL/GenBank/DDBJ databases">
        <title>Genome-scale model development and genomic sequencing of the oleaginous clade Lipomyces.</title>
        <authorList>
            <consortium name="Lawrence Berkeley National Laboratory"/>
            <person name="Czajka J.J."/>
            <person name="Han Y."/>
            <person name="Kim J."/>
            <person name="Mondo S.J."/>
            <person name="Hofstad B.A."/>
            <person name="Robles A."/>
            <person name="Haridas S."/>
            <person name="Riley R."/>
            <person name="LaButti K."/>
            <person name="Pangilinan J."/>
            <person name="Andreopoulos W."/>
            <person name="Lipzen A."/>
            <person name="Yan J."/>
            <person name="Wang M."/>
            <person name="Ng V."/>
            <person name="Grigoriev I.V."/>
            <person name="Spatafora J.W."/>
            <person name="Magnuson J.K."/>
            <person name="Baker S.E."/>
            <person name="Pomraning K.R."/>
        </authorList>
    </citation>
    <scope>NUCLEOTIDE SEQUENCE [LARGE SCALE GENOMIC DNA]</scope>
    <source>
        <strain evidence="3 4">Phaff 52-87</strain>
    </source>
</reference>
<name>A0ABR1F6R7_9ASCO</name>
<protein>
    <recommendedName>
        <fullName evidence="5">FZ domain-containing protein</fullName>
    </recommendedName>
</protein>
<proteinExistence type="predicted"/>
<sequence>MIVSLVYALAMVKAVAEFAGHARRAQGSSTEDAEFSARNSASAGERYTKSPSYDTVEPTNGTRPAFTSKQLDLPSASNEKHSGFSLAQPPSKIEIQGHHYLVLTEPVNTDHGIPSGTAVATSATAEKTTGRFQYSVHSRFTYQEFTLQRQRSCRSSVYGTEQQHPAFTATTVRFPLTTDHKAPLLLEWKPEETDQSSSLQDATCADSQIEQQESASASRLDYLVHISDVQAVHRHDQTRLWSQMAVSAYLHAPDFLSEPTVVANELPALLTTSIEREPHAEDETLSRASPAPTYLVSLNGLSKCPRLCTDQCRLFSQLLASVLCYPSDLPCDPVEQTCDLSSTEMPPYCTDLIKYQPPLDFSSIGLCADDSPLYTIVFVLSPMRVYDIQVAPYWNMCGDDGFHSIASRIYRPTFGGDGANSSAKLVGRPIGKRVAHPVIGISNVLYFVAAMKDVVIPLTWGSILLCVYEGVSLVMQTDDGSSDVAVLAHSLQQLGYHLSYIVIAISLAASPAKRRQRTSVQRLTLAALISLCASHRVVRIAGLIEYKAPLLICAAPAEASSLSVVSSAPLAALVRQDPQTSRSSRGLQTSVKVAVLLVLLGVSRNMDATDLMRNATLSFGTVDGVLNLPVWSSSLRIRYVFVQQEAKKIGCESAPRFEELPAATDDVSAMDWSLLDGDSATYDTNMDVCPAVSSEYKTWTDTTFGDSAMIDADLESWSTFEDESWSTVEYESFGDAVMTDAPYYDDGVCENAKGVEFASCSWSVV</sequence>
<dbReference type="GeneID" id="90038097"/>
<organism evidence="3 4">
    <name type="scientific">Myxozyma melibiosi</name>
    <dbReference type="NCBI Taxonomy" id="54550"/>
    <lineage>
        <taxon>Eukaryota</taxon>
        <taxon>Fungi</taxon>
        <taxon>Dikarya</taxon>
        <taxon>Ascomycota</taxon>
        <taxon>Saccharomycotina</taxon>
        <taxon>Lipomycetes</taxon>
        <taxon>Lipomycetales</taxon>
        <taxon>Lipomycetaceae</taxon>
        <taxon>Myxozyma</taxon>
    </lineage>
</organism>
<feature type="signal peptide" evidence="2">
    <location>
        <begin position="1"/>
        <end position="16"/>
    </location>
</feature>
<comment type="caution">
    <text evidence="3">The sequence shown here is derived from an EMBL/GenBank/DDBJ whole genome shotgun (WGS) entry which is preliminary data.</text>
</comment>
<dbReference type="EMBL" id="JBBJBU010000005">
    <property type="protein sequence ID" value="KAK7205534.1"/>
    <property type="molecule type" value="Genomic_DNA"/>
</dbReference>
<evidence type="ECO:0000313" key="3">
    <source>
        <dbReference type="EMBL" id="KAK7205534.1"/>
    </source>
</evidence>
<keyword evidence="2" id="KW-0732">Signal</keyword>
<keyword evidence="4" id="KW-1185">Reference proteome</keyword>
<evidence type="ECO:0000256" key="2">
    <source>
        <dbReference type="SAM" id="SignalP"/>
    </source>
</evidence>
<accession>A0ABR1F6R7</accession>
<feature type="chain" id="PRO_5046223161" description="FZ domain-containing protein" evidence="2">
    <location>
        <begin position="17"/>
        <end position="765"/>
    </location>
</feature>
<gene>
    <name evidence="3" type="ORF">BZA70DRAFT_278343</name>
</gene>
<evidence type="ECO:0000256" key="1">
    <source>
        <dbReference type="SAM" id="MobiDB-lite"/>
    </source>
</evidence>
<feature type="region of interest" description="Disordered" evidence="1">
    <location>
        <begin position="24"/>
        <end position="87"/>
    </location>
</feature>
<evidence type="ECO:0008006" key="5">
    <source>
        <dbReference type="Google" id="ProtNLM"/>
    </source>
</evidence>
<evidence type="ECO:0000313" key="4">
    <source>
        <dbReference type="Proteomes" id="UP001498771"/>
    </source>
</evidence>